<keyword evidence="11 15" id="KW-0670">Pyruvate</keyword>
<dbReference type="Gene3D" id="3.30.160.750">
    <property type="match status" value="1"/>
</dbReference>
<reference evidence="16" key="1">
    <citation type="journal article" date="2014" name="Int. J. Syst. Evol. Microbiol.">
        <title>Complete genome sequence of Corynebacterium casei LMG S-19264T (=DSM 44701T), isolated from a smear-ripened cheese.</title>
        <authorList>
            <consortium name="US DOE Joint Genome Institute (JGI-PGF)"/>
            <person name="Walter F."/>
            <person name="Albersmeier A."/>
            <person name="Kalinowski J."/>
            <person name="Ruckert C."/>
        </authorList>
    </citation>
    <scope>NUCLEOTIDE SEQUENCE</scope>
    <source>
        <strain evidence="16">CGMCC 1.15760</strain>
    </source>
</reference>
<evidence type="ECO:0000256" key="8">
    <source>
        <dbReference type="ARBA" id="ARBA00023145"/>
    </source>
</evidence>
<dbReference type="InterPro" id="IPR017716">
    <property type="entry name" value="S-AdoMet_deCOase_pro-enz"/>
</dbReference>
<proteinExistence type="inferred from homology"/>
<dbReference type="NCBIfam" id="TIGR03330">
    <property type="entry name" value="SAM_DCase_Bsu"/>
    <property type="match status" value="1"/>
</dbReference>
<evidence type="ECO:0000256" key="15">
    <source>
        <dbReference type="HAMAP-Rule" id="MF_00464"/>
    </source>
</evidence>
<dbReference type="InterPro" id="IPR042286">
    <property type="entry name" value="AdoMetDC_C"/>
</dbReference>
<feature type="chain" id="PRO_5038178758" description="S-adenosylmethionine decarboxylase alpha chain" evidence="15">
    <location>
        <begin position="67"/>
        <end position="143"/>
    </location>
</feature>
<dbReference type="InterPro" id="IPR016067">
    <property type="entry name" value="S-AdoMet_deCO2ase_core"/>
</dbReference>
<dbReference type="GO" id="GO:0004014">
    <property type="term" value="F:adenosylmethionine decarboxylase activity"/>
    <property type="evidence" value="ECO:0007669"/>
    <property type="project" value="UniProtKB-UniRule"/>
</dbReference>
<dbReference type="SUPFAM" id="SSF56276">
    <property type="entry name" value="S-adenosylmethionine decarboxylase"/>
    <property type="match status" value="1"/>
</dbReference>
<dbReference type="Pfam" id="PF02675">
    <property type="entry name" value="AdoMet_dc"/>
    <property type="match status" value="1"/>
</dbReference>
<comment type="catalytic activity">
    <reaction evidence="12 15">
        <text>S-adenosyl-L-methionine + H(+) = S-adenosyl 3-(methylsulfanyl)propylamine + CO2</text>
        <dbReference type="Rhea" id="RHEA:15981"/>
        <dbReference type="ChEBI" id="CHEBI:15378"/>
        <dbReference type="ChEBI" id="CHEBI:16526"/>
        <dbReference type="ChEBI" id="CHEBI:57443"/>
        <dbReference type="ChEBI" id="CHEBI:59789"/>
        <dbReference type="EC" id="4.1.1.50"/>
    </reaction>
</comment>
<dbReference type="EMBL" id="BMJT01000006">
    <property type="protein sequence ID" value="GGG25816.1"/>
    <property type="molecule type" value="Genomic_DNA"/>
</dbReference>
<keyword evidence="8 15" id="KW-0865">Zymogen</keyword>
<dbReference type="GO" id="GO:0008295">
    <property type="term" value="P:spermidine biosynthetic process"/>
    <property type="evidence" value="ECO:0007669"/>
    <property type="project" value="UniProtKB-UniRule"/>
</dbReference>
<dbReference type="FunFam" id="3.30.360.110:FF:000001">
    <property type="entry name" value="S-adenosylmethionine decarboxylase proenzyme"/>
    <property type="match status" value="1"/>
</dbReference>
<feature type="active site" description="Schiff-base intermediate with substrate; via pyruvic acid" evidence="15">
    <location>
        <position position="67"/>
    </location>
</feature>
<evidence type="ECO:0000256" key="6">
    <source>
        <dbReference type="ARBA" id="ARBA00023066"/>
    </source>
</evidence>
<evidence type="ECO:0000256" key="1">
    <source>
        <dbReference type="ARBA" id="ARBA00004911"/>
    </source>
</evidence>
<evidence type="ECO:0000256" key="14">
    <source>
        <dbReference type="ARBA" id="ARBA00061583"/>
    </source>
</evidence>
<comment type="cofactor">
    <cofactor evidence="15">
        <name>pyruvate</name>
        <dbReference type="ChEBI" id="CHEBI:15361"/>
    </cofactor>
    <text evidence="15">Binds 1 pyruvoyl group covalently per subunit.</text>
</comment>
<dbReference type="PANTHER" id="PTHR33866:SF2">
    <property type="entry name" value="S-ADENOSYLMETHIONINE DECARBOXYLASE PROENZYME"/>
    <property type="match status" value="1"/>
</dbReference>
<protein>
    <recommendedName>
        <fullName evidence="15">S-adenosylmethionine decarboxylase proenzyme</fullName>
        <shortName evidence="15">AdoMetDC</shortName>
        <shortName evidence="15">SAMDC</shortName>
        <ecNumber evidence="15">4.1.1.50</ecNumber>
    </recommendedName>
    <component>
        <recommendedName>
            <fullName evidence="15">S-adenosylmethionine decarboxylase beta chain</fullName>
        </recommendedName>
    </component>
    <component>
        <recommendedName>
            <fullName evidence="15">S-adenosylmethionine decarboxylase alpha chain</fullName>
        </recommendedName>
    </component>
</protein>
<evidence type="ECO:0000256" key="11">
    <source>
        <dbReference type="ARBA" id="ARBA00023317"/>
    </source>
</evidence>
<comment type="PTM">
    <text evidence="15">Is synthesized initially as an inactive proenzyme. Formation of the active enzyme involves a self-maturation process in which the active site pyruvoyl group is generated from an internal serine residue via an autocatalytic post-translational modification. Two non-identical subunits are generated from the proenzyme in this reaction, and the pyruvate is formed at the N-terminus of the alpha chain, which is derived from the carboxyl end of the proenzyme. The post-translation cleavage follows an unusual pathway, termed non-hydrolytic serinolysis, in which the side chain hydroxyl group of the serine supplies its oxygen atom to form the C-terminus of the beta chain, while the remainder of the serine residue undergoes an oxidative deamination to produce ammonia and the pyruvoyl group blocking the N-terminus of the alpha chain.</text>
</comment>
<feature type="site" description="Cleavage (non-hydrolytic); by autolysis" evidence="15">
    <location>
        <begin position="66"/>
        <end position="67"/>
    </location>
</feature>
<feature type="chain" id="PRO_5038178757" description="S-adenosylmethionine decarboxylase beta chain" evidence="15">
    <location>
        <begin position="1"/>
        <end position="66"/>
    </location>
</feature>
<evidence type="ECO:0000256" key="7">
    <source>
        <dbReference type="ARBA" id="ARBA00023115"/>
    </source>
</evidence>
<evidence type="ECO:0000256" key="3">
    <source>
        <dbReference type="ARBA" id="ARBA00022691"/>
    </source>
</evidence>
<evidence type="ECO:0000256" key="12">
    <source>
        <dbReference type="ARBA" id="ARBA00048112"/>
    </source>
</evidence>
<sequence>MSLELRTLGRHVLIEFYGCPSDIMEDNALIEQYMREAADYSGATIVESVFHHFNPYGVSGAVIIEESHLTIHTWPEYGFASVDVYTCGDSVNPWKAADYLSEKLKAKQTESFEVPRGMADKIRQFAEKEIEKIQVKSELEGVI</sequence>
<feature type="active site" description="Proton donor; for catalytic activity" evidence="15">
    <location>
        <position position="87"/>
    </location>
</feature>
<keyword evidence="7 15" id="KW-0620">Polyamine biosynthesis</keyword>
<evidence type="ECO:0000313" key="16">
    <source>
        <dbReference type="EMBL" id="GGG25816.1"/>
    </source>
</evidence>
<dbReference type="GO" id="GO:0005829">
    <property type="term" value="C:cytosol"/>
    <property type="evidence" value="ECO:0007669"/>
    <property type="project" value="TreeGrafter"/>
</dbReference>
<organism evidence="16 17">
    <name type="scientific">Lysinibacillus alkalisoli</name>
    <dbReference type="NCBI Taxonomy" id="1911548"/>
    <lineage>
        <taxon>Bacteria</taxon>
        <taxon>Bacillati</taxon>
        <taxon>Bacillota</taxon>
        <taxon>Bacilli</taxon>
        <taxon>Bacillales</taxon>
        <taxon>Bacillaceae</taxon>
        <taxon>Lysinibacillus</taxon>
    </lineage>
</organism>
<evidence type="ECO:0000256" key="9">
    <source>
        <dbReference type="ARBA" id="ARBA00023239"/>
    </source>
</evidence>
<keyword evidence="5 15" id="KW-0068">Autocatalytic cleavage</keyword>
<dbReference type="Gene3D" id="3.30.360.110">
    <property type="entry name" value="S-adenosylmethionine decarboxylase domain"/>
    <property type="match status" value="1"/>
</dbReference>
<comment type="pathway">
    <text evidence="1 15">Amine and polyamine biosynthesis; S-adenosylmethioninamine biosynthesis; S-adenosylmethioninamine from S-adenosyl-L-methionine: step 1/1.</text>
</comment>
<dbReference type="Proteomes" id="UP000616608">
    <property type="component" value="Unassembled WGS sequence"/>
</dbReference>
<keyword evidence="6 15" id="KW-0745">Spermidine biosynthesis</keyword>
<reference evidence="16" key="2">
    <citation type="submission" date="2020-09" db="EMBL/GenBank/DDBJ databases">
        <authorList>
            <person name="Sun Q."/>
            <person name="Zhou Y."/>
        </authorList>
    </citation>
    <scope>NUCLEOTIDE SEQUENCE</scope>
    <source>
        <strain evidence="16">CGMCC 1.15760</strain>
    </source>
</reference>
<dbReference type="EC" id="4.1.1.50" evidence="15"/>
<comment type="similarity">
    <text evidence="14 15">Belongs to the prokaryotic AdoMetDC family. Type 1 subfamily.</text>
</comment>
<accession>A0A917LHR0</accession>
<keyword evidence="4 15" id="KW-0210">Decarboxylase</keyword>
<dbReference type="AlphaFoldDB" id="A0A917LHR0"/>
<evidence type="ECO:0000256" key="10">
    <source>
        <dbReference type="ARBA" id="ARBA00023270"/>
    </source>
</evidence>
<dbReference type="PANTHER" id="PTHR33866">
    <property type="entry name" value="S-ADENOSYLMETHIONINE DECARBOXYLASE PROENZYME"/>
    <property type="match status" value="1"/>
</dbReference>
<keyword evidence="17" id="KW-1185">Reference proteome</keyword>
<evidence type="ECO:0000256" key="4">
    <source>
        <dbReference type="ARBA" id="ARBA00022793"/>
    </source>
</evidence>
<comment type="caution">
    <text evidence="16">The sequence shown here is derived from an EMBL/GenBank/DDBJ whole genome shotgun (WGS) entry which is preliminary data.</text>
</comment>
<feature type="modified residue" description="Pyruvic acid (Ser); by autocatalysis" evidence="15">
    <location>
        <position position="67"/>
    </location>
</feature>
<evidence type="ECO:0000256" key="13">
    <source>
        <dbReference type="ARBA" id="ARBA00056215"/>
    </source>
</evidence>
<gene>
    <name evidence="15 16" type="primary">speH</name>
    <name evidence="16" type="ORF">GCM10007425_20570</name>
</gene>
<dbReference type="HAMAP" id="MF_00464">
    <property type="entry name" value="AdoMetDC_1"/>
    <property type="match status" value="1"/>
</dbReference>
<evidence type="ECO:0000256" key="5">
    <source>
        <dbReference type="ARBA" id="ARBA00022813"/>
    </source>
</evidence>
<evidence type="ECO:0000256" key="2">
    <source>
        <dbReference type="ARBA" id="ARBA00011601"/>
    </source>
</evidence>
<keyword evidence="3 15" id="KW-0949">S-adenosyl-L-methionine</keyword>
<name>A0A917LHR0_9BACI</name>
<comment type="subunit">
    <text evidence="2 15">Heterotetramer of two alpha and two beta chains arranged as a dimer of alpha/beta heterodimers.</text>
</comment>
<dbReference type="InterPro" id="IPR003826">
    <property type="entry name" value="AdoMetDC_fam_prok"/>
</dbReference>
<keyword evidence="10 15" id="KW-0704">Schiff base</keyword>
<evidence type="ECO:0000313" key="17">
    <source>
        <dbReference type="Proteomes" id="UP000616608"/>
    </source>
</evidence>
<dbReference type="RefSeq" id="WP_188614965.1">
    <property type="nucleotide sequence ID" value="NZ_BMJT01000006.1"/>
</dbReference>
<comment type="function">
    <text evidence="13 15">Catalyzes the decarboxylation of S-adenosylmethionine to S-adenosylmethioninamine (dcAdoMet), the propylamine donor required for the synthesis of the polyamines spermine and spermidine from the diamine putrescine.</text>
</comment>
<keyword evidence="9 15" id="KW-0456">Lyase</keyword>
<feature type="active site" description="Proton acceptor; for processing activity" evidence="15">
    <location>
        <position position="72"/>
    </location>
</feature>
<dbReference type="InterPro" id="IPR042284">
    <property type="entry name" value="AdoMetDC_N"/>
</dbReference>